<dbReference type="EMBL" id="JAGKSQ010000006">
    <property type="protein sequence ID" value="MBP3952437.1"/>
    <property type="molecule type" value="Genomic_DNA"/>
</dbReference>
<name>A0A941AQB4_9BACI</name>
<comment type="caution">
    <text evidence="2">The sequence shown here is derived from an EMBL/GenBank/DDBJ whole genome shotgun (WGS) entry which is preliminary data.</text>
</comment>
<dbReference type="Pfam" id="PF10057">
    <property type="entry name" value="MpsC"/>
    <property type="match status" value="1"/>
</dbReference>
<reference evidence="2" key="1">
    <citation type="submission" date="2021-03" db="EMBL/GenBank/DDBJ databases">
        <title>Bacillus suaedae sp. nov., isolated from Suaeda aralocaspica.</title>
        <authorList>
            <person name="Lei R.F.R."/>
        </authorList>
    </citation>
    <scope>NUCLEOTIDE SEQUENCE</scope>
    <source>
        <strain evidence="2">YZJH907-2</strain>
    </source>
</reference>
<evidence type="ECO:0000313" key="3">
    <source>
        <dbReference type="Proteomes" id="UP000678228"/>
    </source>
</evidence>
<gene>
    <name evidence="2" type="ORF">J7W16_15035</name>
</gene>
<accession>A0A941AQB4</accession>
<proteinExistence type="predicted"/>
<evidence type="ECO:0000259" key="1">
    <source>
        <dbReference type="Pfam" id="PF10057"/>
    </source>
</evidence>
<dbReference type="AlphaFoldDB" id="A0A941AQB4"/>
<dbReference type="Proteomes" id="UP000678228">
    <property type="component" value="Unassembled WGS sequence"/>
</dbReference>
<protein>
    <submittedName>
        <fullName evidence="2">DUF2294 family protein</fullName>
    </submittedName>
</protein>
<dbReference type="InterPro" id="IPR018745">
    <property type="entry name" value="MpsC"/>
</dbReference>
<evidence type="ECO:0000313" key="2">
    <source>
        <dbReference type="EMBL" id="MBP3952437.1"/>
    </source>
</evidence>
<keyword evidence="3" id="KW-1185">Reference proteome</keyword>
<organism evidence="2 3">
    <name type="scientific">Halalkalibacter suaedae</name>
    <dbReference type="NCBI Taxonomy" id="2822140"/>
    <lineage>
        <taxon>Bacteria</taxon>
        <taxon>Bacillati</taxon>
        <taxon>Bacillota</taxon>
        <taxon>Bacilli</taxon>
        <taxon>Bacillales</taxon>
        <taxon>Bacillaceae</taxon>
        <taxon>Halalkalibacter</taxon>
    </lineage>
</organism>
<feature type="domain" description="Na+-translocating membrane potential-generating system MpsC" evidence="1">
    <location>
        <begin position="14"/>
        <end position="110"/>
    </location>
</feature>
<sequence length="230" mass="27138">MIKSEDNKQELLLISSYISKQLKQKFGKGPETCYSIIKENVMAVRVQQFRTPAEDVLLHKNELGLALKFRSVIMKAIFEELKQEIYRITGFKAVTFFHDWNYESNIGLILLFDDPTPVMNSKFESKEDSLLCEQVQIVSSRVHKTPSDVNLLKMNSSLYIFESKDVMIRTEHLLHEKGFSDILFERSRDIQQRFNHYRGEFELIINKSISDICIMWDYKNNKSYSVFWLK</sequence>
<dbReference type="RefSeq" id="WP_210598151.1">
    <property type="nucleotide sequence ID" value="NZ_JAGKSQ010000006.1"/>
</dbReference>